<comment type="catalytic activity">
    <reaction evidence="1">
        <text>4-hydroxy-4-methyl-2-oxoglutarate = 2 pyruvate</text>
        <dbReference type="Rhea" id="RHEA:22748"/>
        <dbReference type="ChEBI" id="CHEBI:15361"/>
        <dbReference type="ChEBI" id="CHEBI:58276"/>
        <dbReference type="EC" id="4.1.3.17"/>
    </reaction>
</comment>
<feature type="binding site" evidence="9">
    <location>
        <position position="119"/>
    </location>
    <ligand>
        <name>substrate</name>
    </ligand>
</feature>
<accession>I4C8L5</accession>
<evidence type="ECO:0000256" key="3">
    <source>
        <dbReference type="ARBA" id="ARBA00011643"/>
    </source>
</evidence>
<feature type="binding site" evidence="9">
    <location>
        <position position="120"/>
    </location>
    <ligand>
        <name>Mg(2+)</name>
        <dbReference type="ChEBI" id="CHEBI:18420"/>
    </ligand>
</feature>
<name>I4C8L5_DESTA</name>
<dbReference type="KEGG" id="dti:Desti_3247"/>
<keyword evidence="11" id="KW-1185">Reference proteome</keyword>
<dbReference type="Pfam" id="PF03737">
    <property type="entry name" value="RraA-like"/>
    <property type="match status" value="1"/>
</dbReference>
<sequence length="226" mass="24322">MNTDKHVIRNINRVSPDLVEAIKAFPSATIYEAYGAKGALNHFIKPIRSSMRICGPAVTVKARPGDNLIVHKSIYTAQPGDVLVVDTSSYVEAGFWGDIMTAAAQHRGVAGLVTDGAVRDSEDIAGLGFPIFCQALCIKATTKSCLGTINMPIFMAGAVINPGDLIVGDADGVTVVAREDVPWVIEKARQREEKEAKVSQLLKEGKTTLELYGLSDILQRIGLKEE</sequence>
<dbReference type="HOGENOM" id="CLU_072626_3_2_7"/>
<dbReference type="InterPro" id="IPR005493">
    <property type="entry name" value="RraA/RraA-like"/>
</dbReference>
<protein>
    <recommendedName>
        <fullName evidence="4">4-hydroxy-4-methyl-2-oxoglutarate aldolase</fullName>
        <ecNumber evidence="4">4.1.3.17</ecNumber>
    </recommendedName>
</protein>
<dbReference type="GO" id="GO:0019336">
    <property type="term" value="P:phenol-containing compound catabolic process"/>
    <property type="evidence" value="ECO:0007669"/>
    <property type="project" value="UniProtKB-ARBA"/>
</dbReference>
<evidence type="ECO:0000256" key="2">
    <source>
        <dbReference type="ARBA" id="ARBA00001946"/>
    </source>
</evidence>
<comment type="similarity">
    <text evidence="8">Belongs to the LigK/PcmE family.</text>
</comment>
<keyword evidence="7" id="KW-0456">Lyase</keyword>
<dbReference type="FunFam" id="3.50.30.40:FF:000002">
    <property type="entry name" value="4-carboxy-4-hydroxy-2-oxoadipate aldolase/oxaloacetate decarboxylase"/>
    <property type="match status" value="1"/>
</dbReference>
<dbReference type="AlphaFoldDB" id="I4C8L5"/>
<dbReference type="RefSeq" id="WP_014811041.1">
    <property type="nucleotide sequence ID" value="NC_018025.1"/>
</dbReference>
<dbReference type="GO" id="GO:0047443">
    <property type="term" value="F:4-hydroxy-4-methyl-2-oxoglutarate aldolase activity"/>
    <property type="evidence" value="ECO:0007669"/>
    <property type="project" value="UniProtKB-EC"/>
</dbReference>
<reference evidence="11" key="1">
    <citation type="submission" date="2012-06" db="EMBL/GenBank/DDBJ databases">
        <title>Complete sequence of chromosome of Desulfomonile tiedjei DSM 6799.</title>
        <authorList>
            <person name="Lucas S."/>
            <person name="Copeland A."/>
            <person name="Lapidus A."/>
            <person name="Glavina del Rio T."/>
            <person name="Dalin E."/>
            <person name="Tice H."/>
            <person name="Bruce D."/>
            <person name="Goodwin L."/>
            <person name="Pitluck S."/>
            <person name="Peters L."/>
            <person name="Ovchinnikova G."/>
            <person name="Zeytun A."/>
            <person name="Lu M."/>
            <person name="Kyrpides N."/>
            <person name="Mavromatis K."/>
            <person name="Ivanova N."/>
            <person name="Brettin T."/>
            <person name="Detter J.C."/>
            <person name="Han C."/>
            <person name="Larimer F."/>
            <person name="Land M."/>
            <person name="Hauser L."/>
            <person name="Markowitz V."/>
            <person name="Cheng J.-F."/>
            <person name="Hugenholtz P."/>
            <person name="Woyke T."/>
            <person name="Wu D."/>
            <person name="Spring S."/>
            <person name="Schroeder M."/>
            <person name="Brambilla E."/>
            <person name="Klenk H.-P."/>
            <person name="Eisen J.A."/>
        </authorList>
    </citation>
    <scope>NUCLEOTIDE SEQUENCE [LARGE SCALE GENOMIC DNA]</scope>
    <source>
        <strain evidence="11">ATCC 49306 / DSM 6799 / DCB-1</strain>
    </source>
</reference>
<dbReference type="SUPFAM" id="SSF89562">
    <property type="entry name" value="RraA-like"/>
    <property type="match status" value="1"/>
</dbReference>
<dbReference type="GO" id="GO:0042537">
    <property type="term" value="P:benzene-containing compound metabolic process"/>
    <property type="evidence" value="ECO:0007669"/>
    <property type="project" value="UniProtKB-ARBA"/>
</dbReference>
<dbReference type="STRING" id="706587.Desti_3247"/>
<dbReference type="Proteomes" id="UP000006055">
    <property type="component" value="Chromosome"/>
</dbReference>
<keyword evidence="6 9" id="KW-0460">Magnesium</keyword>
<keyword evidence="10" id="KW-0489">Methyltransferase</keyword>
<dbReference type="Gene3D" id="3.50.30.40">
    <property type="entry name" value="Ribonuclease E inhibitor RraA/RraA-like"/>
    <property type="match status" value="1"/>
</dbReference>
<evidence type="ECO:0000256" key="8">
    <source>
        <dbReference type="ARBA" id="ARBA00061585"/>
    </source>
</evidence>
<dbReference type="GO" id="GO:0032259">
    <property type="term" value="P:methylation"/>
    <property type="evidence" value="ECO:0007669"/>
    <property type="project" value="UniProtKB-KW"/>
</dbReference>
<dbReference type="eggNOG" id="COG0684">
    <property type="taxonomic scope" value="Bacteria"/>
</dbReference>
<comment type="cofactor">
    <cofactor evidence="2 9">
        <name>Mg(2+)</name>
        <dbReference type="ChEBI" id="CHEBI:18420"/>
    </cofactor>
</comment>
<evidence type="ECO:0000256" key="1">
    <source>
        <dbReference type="ARBA" id="ARBA00001342"/>
    </source>
</evidence>
<evidence type="ECO:0000313" key="10">
    <source>
        <dbReference type="EMBL" id="AFM25906.1"/>
    </source>
</evidence>
<keyword evidence="10" id="KW-0808">Transferase</keyword>
<dbReference type="PANTHER" id="PTHR33254">
    <property type="entry name" value="4-HYDROXY-4-METHYL-2-OXOGLUTARATE ALDOLASE 3-RELATED"/>
    <property type="match status" value="1"/>
</dbReference>
<gene>
    <name evidence="10" type="ordered locus">Desti_3247</name>
</gene>
<proteinExistence type="inferred from homology"/>
<evidence type="ECO:0000256" key="4">
    <source>
        <dbReference type="ARBA" id="ARBA00012213"/>
    </source>
</evidence>
<dbReference type="GO" id="GO:0072329">
    <property type="term" value="P:monocarboxylic acid catabolic process"/>
    <property type="evidence" value="ECO:0007669"/>
    <property type="project" value="UniProtKB-ARBA"/>
</dbReference>
<comment type="subunit">
    <text evidence="3">Homohexamer.</text>
</comment>
<evidence type="ECO:0000256" key="9">
    <source>
        <dbReference type="PIRSR" id="PIRSR605493-1"/>
    </source>
</evidence>
<dbReference type="EC" id="4.1.3.17" evidence="4"/>
<dbReference type="InterPro" id="IPR036704">
    <property type="entry name" value="RraA/RraA-like_sf"/>
</dbReference>
<feature type="binding site" evidence="9">
    <location>
        <begin position="97"/>
        <end position="100"/>
    </location>
    <ligand>
        <name>substrate</name>
    </ligand>
</feature>
<evidence type="ECO:0000313" key="11">
    <source>
        <dbReference type="Proteomes" id="UP000006055"/>
    </source>
</evidence>
<dbReference type="CDD" id="cd16841">
    <property type="entry name" value="RraA_family"/>
    <property type="match status" value="1"/>
</dbReference>
<dbReference type="EMBL" id="CP003360">
    <property type="protein sequence ID" value="AFM25906.1"/>
    <property type="molecule type" value="Genomic_DNA"/>
</dbReference>
<dbReference type="NCBIfam" id="NF006731">
    <property type="entry name" value="PRK09262.1"/>
    <property type="match status" value="1"/>
</dbReference>
<dbReference type="GO" id="GO:0046872">
    <property type="term" value="F:metal ion binding"/>
    <property type="evidence" value="ECO:0007669"/>
    <property type="project" value="UniProtKB-KW"/>
</dbReference>
<evidence type="ECO:0000256" key="5">
    <source>
        <dbReference type="ARBA" id="ARBA00022723"/>
    </source>
</evidence>
<dbReference type="GO" id="GO:0008168">
    <property type="term" value="F:methyltransferase activity"/>
    <property type="evidence" value="ECO:0007669"/>
    <property type="project" value="UniProtKB-KW"/>
</dbReference>
<dbReference type="OrthoDB" id="9805307at2"/>
<evidence type="ECO:0000256" key="7">
    <source>
        <dbReference type="ARBA" id="ARBA00023239"/>
    </source>
</evidence>
<organism evidence="10 11">
    <name type="scientific">Desulfomonile tiedjei (strain ATCC 49306 / DSM 6799 / DCB-1)</name>
    <dbReference type="NCBI Taxonomy" id="706587"/>
    <lineage>
        <taxon>Bacteria</taxon>
        <taxon>Pseudomonadati</taxon>
        <taxon>Thermodesulfobacteriota</taxon>
        <taxon>Desulfomonilia</taxon>
        <taxon>Desulfomonilales</taxon>
        <taxon>Desulfomonilaceae</taxon>
        <taxon>Desulfomonile</taxon>
    </lineage>
</organism>
<keyword evidence="5 9" id="KW-0479">Metal-binding</keyword>
<dbReference type="PANTHER" id="PTHR33254:SF16">
    <property type="entry name" value="BLR3842 PROTEIN"/>
    <property type="match status" value="1"/>
</dbReference>
<evidence type="ECO:0000256" key="6">
    <source>
        <dbReference type="ARBA" id="ARBA00022842"/>
    </source>
</evidence>